<proteinExistence type="inferred from homology"/>
<dbReference type="InterPro" id="IPR006139">
    <property type="entry name" value="D-isomer_2_OHA_DH_cat_dom"/>
</dbReference>
<gene>
    <name evidence="7" type="ORF">LCGC14_0843840</name>
</gene>
<evidence type="ECO:0000313" key="7">
    <source>
        <dbReference type="EMBL" id="KKN29468.1"/>
    </source>
</evidence>
<dbReference type="Pfam" id="PF00389">
    <property type="entry name" value="2-Hacid_dh"/>
    <property type="match status" value="1"/>
</dbReference>
<organism evidence="7">
    <name type="scientific">marine sediment metagenome</name>
    <dbReference type="NCBI Taxonomy" id="412755"/>
    <lineage>
        <taxon>unclassified sequences</taxon>
        <taxon>metagenomes</taxon>
        <taxon>ecological metagenomes</taxon>
    </lineage>
</organism>
<dbReference type="FunFam" id="3.40.50.720:FF:000021">
    <property type="entry name" value="D-3-phosphoglycerate dehydrogenase"/>
    <property type="match status" value="1"/>
</dbReference>
<dbReference type="InterPro" id="IPR029752">
    <property type="entry name" value="D-isomer_DH_CS1"/>
</dbReference>
<keyword evidence="3" id="KW-0520">NAD</keyword>
<evidence type="ECO:0000256" key="1">
    <source>
        <dbReference type="ARBA" id="ARBA00005854"/>
    </source>
</evidence>
<dbReference type="CDD" id="cd12173">
    <property type="entry name" value="PGDH_4"/>
    <property type="match status" value="1"/>
</dbReference>
<dbReference type="SUPFAM" id="SSF52283">
    <property type="entry name" value="Formate/glycerate dehydrogenase catalytic domain-like"/>
    <property type="match status" value="1"/>
</dbReference>
<evidence type="ECO:0000256" key="3">
    <source>
        <dbReference type="ARBA" id="ARBA00023027"/>
    </source>
</evidence>
<name>A0A0F9SJI5_9ZZZZ</name>
<comment type="caution">
    <text evidence="7">The sequence shown here is derived from an EMBL/GenBank/DDBJ whole genome shotgun (WGS) entry which is preliminary data.</text>
</comment>
<comment type="similarity">
    <text evidence="1">Belongs to the D-isomer specific 2-hydroxyacid dehydrogenase family.</text>
</comment>
<dbReference type="GO" id="GO:0051287">
    <property type="term" value="F:NAD binding"/>
    <property type="evidence" value="ECO:0007669"/>
    <property type="project" value="InterPro"/>
</dbReference>
<dbReference type="SUPFAM" id="SSF51735">
    <property type="entry name" value="NAD(P)-binding Rossmann-fold domains"/>
    <property type="match status" value="1"/>
</dbReference>
<dbReference type="InterPro" id="IPR036291">
    <property type="entry name" value="NAD(P)-bd_dom_sf"/>
</dbReference>
<dbReference type="PROSITE" id="PS00065">
    <property type="entry name" value="D_2_HYDROXYACID_DH_1"/>
    <property type="match status" value="1"/>
</dbReference>
<dbReference type="Gene3D" id="3.40.50.720">
    <property type="entry name" value="NAD(P)-binding Rossmann-like Domain"/>
    <property type="match status" value="2"/>
</dbReference>
<evidence type="ECO:0000259" key="5">
    <source>
        <dbReference type="Pfam" id="PF00389"/>
    </source>
</evidence>
<evidence type="ECO:0000259" key="6">
    <source>
        <dbReference type="Pfam" id="PF02826"/>
    </source>
</evidence>
<evidence type="ECO:0008006" key="8">
    <source>
        <dbReference type="Google" id="ProtNLM"/>
    </source>
</evidence>
<dbReference type="PROSITE" id="PS00671">
    <property type="entry name" value="D_2_HYDROXYACID_DH_3"/>
    <property type="match status" value="1"/>
</dbReference>
<dbReference type="PANTHER" id="PTHR42938:SF47">
    <property type="entry name" value="HYDROXYPYRUVATE REDUCTASE"/>
    <property type="match status" value="1"/>
</dbReference>
<dbReference type="AlphaFoldDB" id="A0A0F9SJI5"/>
<comment type="pathway">
    <text evidence="4">Amino-acid biosynthesis.</text>
</comment>
<sequence>MKILVSDPLAREGIERLREEGGFEVTEAINLQKEELISIIAQYHALIVRSETKVTEEVINAATHLRVIARAGTGLDNIDIEAATKKGIIVMNAPEGSTISAAEHTISMLLALSRNIPQAYLSLKEKRWERKRFMGTEVYGKILGVVGLGRIGSEVAKRAQGLQMRVIAYDPFVSPEKAEEMGITLFELEKLLPQIDYLTVHTPLTSHTKGMIGEREIGLMKKGSRIINCARGGIIEEDALYKALKQGKIAGAALDVFEKGKPFDSPLLELDSIVFTPHLGASTKEAQKRVAIVIASQVMDALKGGEVRNAVNLSTLSSLEKISS</sequence>
<dbReference type="Pfam" id="PF02826">
    <property type="entry name" value="2-Hacid_dh_C"/>
    <property type="match status" value="1"/>
</dbReference>
<dbReference type="PANTHER" id="PTHR42938">
    <property type="entry name" value="FORMATE DEHYDROGENASE 1"/>
    <property type="match status" value="1"/>
</dbReference>
<keyword evidence="2" id="KW-0560">Oxidoreductase</keyword>
<protein>
    <recommendedName>
        <fullName evidence="8">Phosphoglycerate dehydrogenase</fullName>
    </recommendedName>
</protein>
<dbReference type="GO" id="GO:0006564">
    <property type="term" value="P:L-serine biosynthetic process"/>
    <property type="evidence" value="ECO:0007669"/>
    <property type="project" value="InterPro"/>
</dbReference>
<dbReference type="InterPro" id="IPR006140">
    <property type="entry name" value="D-isomer_DH_NAD-bd"/>
</dbReference>
<evidence type="ECO:0000256" key="4">
    <source>
        <dbReference type="ARBA" id="ARBA00029440"/>
    </source>
</evidence>
<dbReference type="InterPro" id="IPR006236">
    <property type="entry name" value="PGDH"/>
</dbReference>
<dbReference type="NCBIfam" id="TIGR01327">
    <property type="entry name" value="PGDH"/>
    <property type="match status" value="1"/>
</dbReference>
<dbReference type="EMBL" id="LAZR01002486">
    <property type="protein sequence ID" value="KKN29468.1"/>
    <property type="molecule type" value="Genomic_DNA"/>
</dbReference>
<evidence type="ECO:0000256" key="2">
    <source>
        <dbReference type="ARBA" id="ARBA00023002"/>
    </source>
</evidence>
<accession>A0A0F9SJI5</accession>
<feature type="domain" description="D-isomer specific 2-hydroxyacid dehydrogenase catalytic" evidence="5">
    <location>
        <begin position="3"/>
        <end position="312"/>
    </location>
</feature>
<dbReference type="GO" id="GO:0004617">
    <property type="term" value="F:phosphoglycerate dehydrogenase activity"/>
    <property type="evidence" value="ECO:0007669"/>
    <property type="project" value="InterPro"/>
</dbReference>
<reference evidence="7" key="1">
    <citation type="journal article" date="2015" name="Nature">
        <title>Complex archaea that bridge the gap between prokaryotes and eukaryotes.</title>
        <authorList>
            <person name="Spang A."/>
            <person name="Saw J.H."/>
            <person name="Jorgensen S.L."/>
            <person name="Zaremba-Niedzwiedzka K."/>
            <person name="Martijn J."/>
            <person name="Lind A.E."/>
            <person name="van Eijk R."/>
            <person name="Schleper C."/>
            <person name="Guy L."/>
            <person name="Ettema T.J."/>
        </authorList>
    </citation>
    <scope>NUCLEOTIDE SEQUENCE</scope>
</reference>
<feature type="domain" description="D-isomer specific 2-hydroxyacid dehydrogenase NAD-binding" evidence="6">
    <location>
        <begin position="106"/>
        <end position="280"/>
    </location>
</feature>
<dbReference type="InterPro" id="IPR029753">
    <property type="entry name" value="D-isomer_DH_CS"/>
</dbReference>